<feature type="transmembrane region" description="Helical" evidence="10">
    <location>
        <begin position="6"/>
        <end position="32"/>
    </location>
</feature>
<gene>
    <name evidence="12" type="ORF">BW247_01530</name>
</gene>
<organism evidence="12 13">
    <name type="scientific">Acidihalobacter ferrooxydans</name>
    <dbReference type="NCBI Taxonomy" id="1765967"/>
    <lineage>
        <taxon>Bacteria</taxon>
        <taxon>Pseudomonadati</taxon>
        <taxon>Pseudomonadota</taxon>
        <taxon>Gammaproteobacteria</taxon>
        <taxon>Chromatiales</taxon>
        <taxon>Ectothiorhodospiraceae</taxon>
        <taxon>Acidihalobacter</taxon>
    </lineage>
</organism>
<dbReference type="OrthoDB" id="4045at2"/>
<dbReference type="KEGG" id="afy:BW247_01530"/>
<dbReference type="Pfam" id="PF01618">
    <property type="entry name" value="MotA_ExbB"/>
    <property type="match status" value="1"/>
</dbReference>
<evidence type="ECO:0000256" key="6">
    <source>
        <dbReference type="ARBA" id="ARBA00022989"/>
    </source>
</evidence>
<evidence type="ECO:0000313" key="13">
    <source>
        <dbReference type="Proteomes" id="UP000243807"/>
    </source>
</evidence>
<comment type="similarity">
    <text evidence="8">Belongs to the exbB/tolQ family.</text>
</comment>
<feature type="compositionally biased region" description="Polar residues" evidence="9">
    <location>
        <begin position="207"/>
        <end position="225"/>
    </location>
</feature>
<dbReference type="GO" id="GO:0005886">
    <property type="term" value="C:plasma membrane"/>
    <property type="evidence" value="ECO:0007669"/>
    <property type="project" value="UniProtKB-SubCell"/>
</dbReference>
<keyword evidence="2 8" id="KW-0813">Transport</keyword>
<keyword evidence="13" id="KW-1185">Reference proteome</keyword>
<evidence type="ECO:0000256" key="1">
    <source>
        <dbReference type="ARBA" id="ARBA00004651"/>
    </source>
</evidence>
<evidence type="ECO:0000256" key="10">
    <source>
        <dbReference type="SAM" id="Phobius"/>
    </source>
</evidence>
<evidence type="ECO:0000256" key="7">
    <source>
        <dbReference type="ARBA" id="ARBA00023136"/>
    </source>
</evidence>
<dbReference type="EMBL" id="CP019434">
    <property type="protein sequence ID" value="APZ41938.1"/>
    <property type="molecule type" value="Genomic_DNA"/>
</dbReference>
<protein>
    <recommendedName>
        <fullName evidence="11">MotA/TolQ/ExbB proton channel domain-containing protein</fullName>
    </recommendedName>
</protein>
<dbReference type="AlphaFoldDB" id="A0A1P8UDS3"/>
<accession>A0A1P8UDS3</accession>
<dbReference type="InterPro" id="IPR002898">
    <property type="entry name" value="MotA_ExbB_proton_chnl"/>
</dbReference>
<dbReference type="RefSeq" id="WP_076835285.1">
    <property type="nucleotide sequence ID" value="NZ_CP019434.1"/>
</dbReference>
<keyword evidence="5 8" id="KW-0653">Protein transport</keyword>
<keyword evidence="6 10" id="KW-1133">Transmembrane helix</keyword>
<keyword evidence="3" id="KW-1003">Cell membrane</keyword>
<dbReference type="Proteomes" id="UP000243807">
    <property type="component" value="Chromosome"/>
</dbReference>
<dbReference type="STRING" id="1765967.BW247_01530"/>
<feature type="domain" description="MotA/TolQ/ExbB proton channel" evidence="11">
    <location>
        <begin position="71"/>
        <end position="190"/>
    </location>
</feature>
<keyword evidence="7 10" id="KW-0472">Membrane</keyword>
<feature type="transmembrane region" description="Helical" evidence="10">
    <location>
        <begin position="153"/>
        <end position="178"/>
    </location>
</feature>
<dbReference type="PANTHER" id="PTHR30625">
    <property type="entry name" value="PROTEIN TOLQ"/>
    <property type="match status" value="1"/>
</dbReference>
<evidence type="ECO:0000259" key="11">
    <source>
        <dbReference type="Pfam" id="PF01618"/>
    </source>
</evidence>
<evidence type="ECO:0000256" key="9">
    <source>
        <dbReference type="SAM" id="MobiDB-lite"/>
    </source>
</evidence>
<name>A0A1P8UDS3_9GAMM</name>
<reference evidence="12 13" key="1">
    <citation type="submission" date="2017-01" db="EMBL/GenBank/DDBJ databases">
        <title>Draft sequence of Acidihalobacter ferrooxidans strain DSM 14175 (strain V8).</title>
        <authorList>
            <person name="Khaleque H.N."/>
            <person name="Ramsay J.P."/>
            <person name="Murphy R.J.T."/>
            <person name="Kaksonen A.H."/>
            <person name="Boxall N.J."/>
            <person name="Watkin E.L.J."/>
        </authorList>
    </citation>
    <scope>NUCLEOTIDE SEQUENCE [LARGE SCALE GENOMIC DNA]</scope>
    <source>
        <strain evidence="12 13">V8</strain>
    </source>
</reference>
<evidence type="ECO:0000256" key="5">
    <source>
        <dbReference type="ARBA" id="ARBA00022927"/>
    </source>
</evidence>
<feature type="region of interest" description="Disordered" evidence="9">
    <location>
        <begin position="204"/>
        <end position="225"/>
    </location>
</feature>
<proteinExistence type="inferred from homology"/>
<evidence type="ECO:0000256" key="2">
    <source>
        <dbReference type="ARBA" id="ARBA00022448"/>
    </source>
</evidence>
<evidence type="ECO:0000256" key="8">
    <source>
        <dbReference type="RuleBase" id="RU004057"/>
    </source>
</evidence>
<feature type="transmembrane region" description="Helical" evidence="10">
    <location>
        <begin position="109"/>
        <end position="133"/>
    </location>
</feature>
<comment type="subcellular location">
    <subcellularLocation>
        <location evidence="1">Cell membrane</location>
        <topology evidence="1">Multi-pass membrane protein</topology>
    </subcellularLocation>
    <subcellularLocation>
        <location evidence="8">Membrane</location>
        <topology evidence="8">Multi-pass membrane protein</topology>
    </subcellularLocation>
</comment>
<dbReference type="InterPro" id="IPR050790">
    <property type="entry name" value="ExbB/TolQ_transport"/>
</dbReference>
<dbReference type="PANTHER" id="PTHR30625:SF15">
    <property type="entry name" value="BIOPOLYMER TRANSPORT PROTEIN EXBB"/>
    <property type="match status" value="1"/>
</dbReference>
<dbReference type="GO" id="GO:0017038">
    <property type="term" value="P:protein import"/>
    <property type="evidence" value="ECO:0007669"/>
    <property type="project" value="TreeGrafter"/>
</dbReference>
<keyword evidence="4 10" id="KW-0812">Transmembrane</keyword>
<evidence type="ECO:0000256" key="4">
    <source>
        <dbReference type="ARBA" id="ARBA00022692"/>
    </source>
</evidence>
<evidence type="ECO:0000256" key="3">
    <source>
        <dbReference type="ARBA" id="ARBA00022475"/>
    </source>
</evidence>
<evidence type="ECO:0000313" key="12">
    <source>
        <dbReference type="EMBL" id="APZ41938.1"/>
    </source>
</evidence>
<sequence>MTAAGVYALFSLSGGILVLLALMLLLALAVIIERGWYFSYAARAAGPESAAAPDAERAALSAYAERRAGAPEGEFARFALTQLDTPPDVLTQSLEQRVLATLPNLDRGLWILDTTVTLAPLFGLLGSIIGMIHTFNLLGGRAAGIGAAGATSGIANALIATGAGLLVAIIAVIGLNIYNNRVREIVRRMDTVKLAALTIARREQQPPAETTSPHVVNATRTVHAN</sequence>